<comment type="caution">
    <text evidence="6">The sequence shown here is derived from an EMBL/GenBank/DDBJ whole genome shotgun (WGS) entry which is preliminary data.</text>
</comment>
<sequence length="192" mass="21318">MPSKILPVPFYNRPTLTVARELLGATLVREEQGVRIAGMIVETEAYIGESDLACHAKAGKTPRTEVMYGSPGRAYVYFTYGMHWMLNVVTEMDGFPAAVLIRAIRPVEGIAIIAARRGKQPPAKWTDGPAKLAQALAIDKSFNGVDLYNRNNGLWIEKGKTITDESVTIGPRVGLYTVPEPWKSKPWRFIEK</sequence>
<evidence type="ECO:0000256" key="5">
    <source>
        <dbReference type="HAMAP-Rule" id="MF_00527"/>
    </source>
</evidence>
<keyword evidence="4 5" id="KW-0234">DNA repair</keyword>
<dbReference type="PANTHER" id="PTHR10429">
    <property type="entry name" value="DNA-3-METHYLADENINE GLYCOSYLASE"/>
    <property type="match status" value="1"/>
</dbReference>
<dbReference type="GO" id="GO:0003677">
    <property type="term" value="F:DNA binding"/>
    <property type="evidence" value="ECO:0007669"/>
    <property type="project" value="InterPro"/>
</dbReference>
<dbReference type="InterPro" id="IPR003180">
    <property type="entry name" value="MPG"/>
</dbReference>
<dbReference type="NCBIfam" id="TIGR00567">
    <property type="entry name" value="3mg"/>
    <property type="match status" value="1"/>
</dbReference>
<dbReference type="AlphaFoldDB" id="A0A8J6NH59"/>
<dbReference type="FunFam" id="3.10.300.10:FF:000001">
    <property type="entry name" value="Putative 3-methyladenine DNA glycosylase"/>
    <property type="match status" value="1"/>
</dbReference>
<dbReference type="Proteomes" id="UP000614469">
    <property type="component" value="Unassembled WGS sequence"/>
</dbReference>
<evidence type="ECO:0000313" key="6">
    <source>
        <dbReference type="EMBL" id="MBC8334911.1"/>
    </source>
</evidence>
<dbReference type="EMBL" id="JACNJN010000084">
    <property type="protein sequence ID" value="MBC8334911.1"/>
    <property type="molecule type" value="Genomic_DNA"/>
</dbReference>
<reference evidence="6 7" key="1">
    <citation type="submission" date="2020-08" db="EMBL/GenBank/DDBJ databases">
        <title>Bridging the membrane lipid divide: bacteria of the FCB group superphylum have the potential to synthesize archaeal ether lipids.</title>
        <authorList>
            <person name="Villanueva L."/>
            <person name="Von Meijenfeldt F.A.B."/>
            <person name="Westbye A.B."/>
            <person name="Yadav S."/>
            <person name="Hopmans E.C."/>
            <person name="Dutilh B.E."/>
            <person name="Sinninghe Damste J.S."/>
        </authorList>
    </citation>
    <scope>NUCLEOTIDE SEQUENCE [LARGE SCALE GENOMIC DNA]</scope>
    <source>
        <strain evidence="6">NIOZ-UU36</strain>
    </source>
</reference>
<dbReference type="GO" id="GO:0006284">
    <property type="term" value="P:base-excision repair"/>
    <property type="evidence" value="ECO:0007669"/>
    <property type="project" value="InterPro"/>
</dbReference>
<keyword evidence="3 5" id="KW-0378">Hydrolase</keyword>
<evidence type="ECO:0000256" key="2">
    <source>
        <dbReference type="ARBA" id="ARBA00022763"/>
    </source>
</evidence>
<accession>A0A8J6NH59</accession>
<dbReference type="InterPro" id="IPR011034">
    <property type="entry name" value="Formyl_transferase-like_C_sf"/>
</dbReference>
<gene>
    <name evidence="6" type="ORF">H8E29_06590</name>
</gene>
<protein>
    <recommendedName>
        <fullName evidence="5">Putative 3-methyladenine DNA glycosylase</fullName>
        <ecNumber evidence="5">3.2.2.-</ecNumber>
    </recommendedName>
</protein>
<organism evidence="6 7">
    <name type="scientific">Candidatus Desulfolinea nitratireducens</name>
    <dbReference type="NCBI Taxonomy" id="2841698"/>
    <lineage>
        <taxon>Bacteria</taxon>
        <taxon>Bacillati</taxon>
        <taxon>Chloroflexota</taxon>
        <taxon>Anaerolineae</taxon>
        <taxon>Anaerolineales</taxon>
        <taxon>Anaerolineales incertae sedis</taxon>
        <taxon>Candidatus Desulfolinea</taxon>
    </lineage>
</organism>
<dbReference type="Pfam" id="PF02245">
    <property type="entry name" value="Pur_DNA_glyco"/>
    <property type="match status" value="1"/>
</dbReference>
<keyword evidence="6" id="KW-0326">Glycosidase</keyword>
<proteinExistence type="inferred from homology"/>
<evidence type="ECO:0000313" key="7">
    <source>
        <dbReference type="Proteomes" id="UP000614469"/>
    </source>
</evidence>
<keyword evidence="2 5" id="KW-0227">DNA damage</keyword>
<dbReference type="CDD" id="cd00540">
    <property type="entry name" value="AAG"/>
    <property type="match status" value="1"/>
</dbReference>
<dbReference type="InterPro" id="IPR036995">
    <property type="entry name" value="MPG_sf"/>
</dbReference>
<comment type="similarity">
    <text evidence="1 5">Belongs to the DNA glycosylase MPG family.</text>
</comment>
<evidence type="ECO:0000256" key="3">
    <source>
        <dbReference type="ARBA" id="ARBA00022801"/>
    </source>
</evidence>
<dbReference type="PANTHER" id="PTHR10429:SF0">
    <property type="entry name" value="DNA-3-METHYLADENINE GLYCOSYLASE"/>
    <property type="match status" value="1"/>
</dbReference>
<evidence type="ECO:0000256" key="1">
    <source>
        <dbReference type="ARBA" id="ARBA00009232"/>
    </source>
</evidence>
<dbReference type="NCBIfam" id="NF002003">
    <property type="entry name" value="PRK00802.1-3"/>
    <property type="match status" value="1"/>
</dbReference>
<name>A0A8J6NH59_9CHLR</name>
<evidence type="ECO:0000256" key="4">
    <source>
        <dbReference type="ARBA" id="ARBA00023204"/>
    </source>
</evidence>
<dbReference type="GO" id="GO:0003905">
    <property type="term" value="F:alkylbase DNA N-glycosylase activity"/>
    <property type="evidence" value="ECO:0007669"/>
    <property type="project" value="InterPro"/>
</dbReference>
<dbReference type="Gene3D" id="3.10.300.10">
    <property type="entry name" value="Methylpurine-DNA glycosylase (MPG)"/>
    <property type="match status" value="1"/>
</dbReference>
<dbReference type="SUPFAM" id="SSF50486">
    <property type="entry name" value="FMT C-terminal domain-like"/>
    <property type="match status" value="1"/>
</dbReference>
<dbReference type="EC" id="3.2.2.-" evidence="5"/>
<dbReference type="HAMAP" id="MF_00527">
    <property type="entry name" value="3MGH"/>
    <property type="match status" value="1"/>
</dbReference>